<evidence type="ECO:0000313" key="8">
    <source>
        <dbReference type="Proteomes" id="UP000001011"/>
    </source>
</evidence>
<evidence type="ECO:0000313" key="7">
    <source>
        <dbReference type="EMBL" id="CAH21475.1"/>
    </source>
</evidence>
<dbReference type="InterPro" id="IPR023497">
    <property type="entry name" value="Acid_shock"/>
</dbReference>
<sequence precursor="true">MKTVLALIVAATLSLSSVAFAADTVVPQTTPTATAPAPAPAPAVHNASAKTMHHKKAQKPNTIKNTHKTAPEQKAQAAQKHHKAAHSHKAPTVVPAAK</sequence>
<comment type="similarity">
    <text evidence="2">Belongs to the Asr family.</text>
</comment>
<keyword evidence="4" id="KW-0574">Periplasm</keyword>
<protein>
    <submittedName>
        <fullName evidence="7">Acid shock protein</fullName>
    </submittedName>
</protein>
<evidence type="ECO:0000256" key="6">
    <source>
        <dbReference type="SAM" id="SignalP"/>
    </source>
</evidence>
<reference evidence="7 8" key="1">
    <citation type="journal article" date="2004" name="Proc. Natl. Acad. Sci. U.S.A.">
        <title>Insights into the evolution of Yersinia pestis through whole-genome comparison with Yersinia pseudotuberculosis.</title>
        <authorList>
            <person name="Chain P.S.G."/>
            <person name="Carniel E."/>
            <person name="Larimer F.W."/>
            <person name="Lamerdin J."/>
            <person name="Stoutland P.O."/>
            <person name="Regala W.M."/>
            <person name="Georgescu A.M."/>
            <person name="Vergez L.M."/>
            <person name="Land M.L."/>
            <person name="Motin V.L."/>
            <person name="Brubaker R.R."/>
            <person name="Fowler J."/>
            <person name="Hinnebusch J."/>
            <person name="Marceau M."/>
            <person name="Medigue C."/>
            <person name="Simonet M."/>
            <person name="Chenal-Francisque V."/>
            <person name="Souza B."/>
            <person name="Dacheux D."/>
            <person name="Elliott J.M."/>
            <person name="Derbise A."/>
            <person name="Hauser L.J."/>
            <person name="Garcia E."/>
        </authorList>
    </citation>
    <scope>NUCLEOTIDE SEQUENCE [LARGE SCALE GENOMIC DNA]</scope>
    <source>
        <strain evidence="8">IP32953</strain>
    </source>
</reference>
<evidence type="ECO:0000256" key="1">
    <source>
        <dbReference type="ARBA" id="ARBA00004418"/>
    </source>
</evidence>
<organism evidence="7 8">
    <name type="scientific">Yersinia pseudotuberculosis serotype I (strain IP32953)</name>
    <dbReference type="NCBI Taxonomy" id="273123"/>
    <lineage>
        <taxon>Bacteria</taxon>
        <taxon>Pseudomonadati</taxon>
        <taxon>Pseudomonadota</taxon>
        <taxon>Gammaproteobacteria</taxon>
        <taxon>Enterobacterales</taxon>
        <taxon>Yersiniaceae</taxon>
        <taxon>Yersinia</taxon>
    </lineage>
</organism>
<evidence type="ECO:0000256" key="4">
    <source>
        <dbReference type="ARBA" id="ARBA00022764"/>
    </source>
</evidence>
<keyword evidence="3 6" id="KW-0732">Signal</keyword>
<gene>
    <name evidence="7" type="ordered locus">YPTB2237</name>
</gene>
<evidence type="ECO:0000256" key="5">
    <source>
        <dbReference type="SAM" id="MobiDB-lite"/>
    </source>
</evidence>
<comment type="subcellular location">
    <subcellularLocation>
        <location evidence="1">Periplasm</location>
    </subcellularLocation>
</comment>
<dbReference type="GO" id="GO:0042597">
    <property type="term" value="C:periplasmic space"/>
    <property type="evidence" value="ECO:0007669"/>
    <property type="project" value="UniProtKB-SubCell"/>
</dbReference>
<accession>Q66A95</accession>
<dbReference type="RefSeq" id="WP_011192508.1">
    <property type="nucleotide sequence ID" value="NC_006155.1"/>
</dbReference>
<evidence type="ECO:0000256" key="2">
    <source>
        <dbReference type="ARBA" id="ARBA00007641"/>
    </source>
</evidence>
<dbReference type="AlphaFoldDB" id="Q66A95"/>
<dbReference type="Proteomes" id="UP000001011">
    <property type="component" value="Chromosome"/>
</dbReference>
<dbReference type="NCBIfam" id="NF033636">
    <property type="entry name" value="acid_shock_Asr"/>
    <property type="match status" value="1"/>
</dbReference>
<feature type="region of interest" description="Disordered" evidence="5">
    <location>
        <begin position="29"/>
        <end position="98"/>
    </location>
</feature>
<dbReference type="EMBL" id="BX936398">
    <property type="protein sequence ID" value="CAH21475.1"/>
    <property type="molecule type" value="Genomic_DNA"/>
</dbReference>
<feature type="signal peptide" evidence="6">
    <location>
        <begin position="1"/>
        <end position="21"/>
    </location>
</feature>
<proteinExistence type="inferred from homology"/>
<dbReference type="KEGG" id="ypo:BZ17_225"/>
<feature type="chain" id="PRO_5004268487" evidence="6">
    <location>
        <begin position="22"/>
        <end position="98"/>
    </location>
</feature>
<name>Q66A95_YERPS</name>
<evidence type="ECO:0000256" key="3">
    <source>
        <dbReference type="ARBA" id="ARBA00022729"/>
    </source>
</evidence>
<dbReference type="KEGG" id="yps:YPTB2237"/>
<dbReference type="PATRIC" id="fig|273123.14.peg.233"/>
<dbReference type="Pfam" id="PF06392">
    <property type="entry name" value="Asr"/>
    <property type="match status" value="1"/>
</dbReference>
<feature type="compositionally biased region" description="Basic residues" evidence="5">
    <location>
        <begin position="79"/>
        <end position="89"/>
    </location>
</feature>